<dbReference type="PANTHER" id="PTHR43833">
    <property type="entry name" value="POTASSIUM CHANNEL PROTEIN 2-RELATED-RELATED"/>
    <property type="match status" value="1"/>
</dbReference>
<dbReference type="Pfam" id="PF02080">
    <property type="entry name" value="TrkA_C"/>
    <property type="match status" value="1"/>
</dbReference>
<evidence type="ECO:0000259" key="1">
    <source>
        <dbReference type="PROSITE" id="PS51201"/>
    </source>
</evidence>
<dbReference type="SUPFAM" id="SSF51735">
    <property type="entry name" value="NAD(P)-binding Rossmann-fold domains"/>
    <property type="match status" value="1"/>
</dbReference>
<evidence type="ECO:0000259" key="2">
    <source>
        <dbReference type="PROSITE" id="PS51202"/>
    </source>
</evidence>
<dbReference type="OrthoDB" id="9776294at2"/>
<keyword evidence="4" id="KW-1185">Reference proteome</keyword>
<dbReference type="EMBL" id="UPPP01000052">
    <property type="protein sequence ID" value="VBB05081.1"/>
    <property type="molecule type" value="Genomic_DNA"/>
</dbReference>
<reference evidence="3 4" key="1">
    <citation type="submission" date="2018-06" db="EMBL/GenBank/DDBJ databases">
        <authorList>
            <person name="Strepis N."/>
        </authorList>
    </citation>
    <scope>NUCLEOTIDE SEQUENCE [LARGE SCALE GENOMIC DNA]</scope>
    <source>
        <strain evidence="3">LUCI</strain>
    </source>
</reference>
<name>A0A498R175_9FIRM</name>
<dbReference type="SUPFAM" id="SSF116726">
    <property type="entry name" value="TrkA C-terminal domain-like"/>
    <property type="match status" value="1"/>
</dbReference>
<dbReference type="GO" id="GO:0006813">
    <property type="term" value="P:potassium ion transport"/>
    <property type="evidence" value="ECO:0007669"/>
    <property type="project" value="InterPro"/>
</dbReference>
<dbReference type="PANTHER" id="PTHR43833:SF7">
    <property type="entry name" value="KTR SYSTEM POTASSIUM UPTAKE PROTEIN C"/>
    <property type="match status" value="1"/>
</dbReference>
<organism evidence="3 4">
    <name type="scientific">Lucifera butyrica</name>
    <dbReference type="NCBI Taxonomy" id="1351585"/>
    <lineage>
        <taxon>Bacteria</taxon>
        <taxon>Bacillati</taxon>
        <taxon>Bacillota</taxon>
        <taxon>Negativicutes</taxon>
        <taxon>Veillonellales</taxon>
        <taxon>Veillonellaceae</taxon>
        <taxon>Lucifera</taxon>
    </lineage>
</organism>
<gene>
    <name evidence="3" type="ORF">LUCI_0287</name>
</gene>
<dbReference type="GO" id="GO:0008324">
    <property type="term" value="F:monoatomic cation transmembrane transporter activity"/>
    <property type="evidence" value="ECO:0007669"/>
    <property type="project" value="InterPro"/>
</dbReference>
<dbReference type="InterPro" id="IPR036291">
    <property type="entry name" value="NAD(P)-bd_dom_sf"/>
</dbReference>
<dbReference type="RefSeq" id="WP_122626088.1">
    <property type="nucleotide sequence ID" value="NZ_UPPP01000052.1"/>
</dbReference>
<dbReference type="Pfam" id="PF02254">
    <property type="entry name" value="TrkA_N"/>
    <property type="match status" value="1"/>
</dbReference>
<sequence>MKKQYAIIGLGRFGNSVALTLVNAGHEVLAIDADEDRVQRIADCVTHAVVADSTEENTLKSLGIRNFDIVIVAIGQNVQASVLTTLLLKELGVNYVVAKADNSLHGKMLEKVGADKVVFPERDMGQRIAHNLMSTNVIDYLEVAPDLGIIEVDVPQELLNVRLLDTNLRADYGITVLAIRRNGKMTLSPNPGERFLPDDKLILVGEGSGIQRFEEKYF</sequence>
<dbReference type="Proteomes" id="UP000277811">
    <property type="component" value="Unassembled WGS sequence"/>
</dbReference>
<dbReference type="InterPro" id="IPR006037">
    <property type="entry name" value="RCK_C"/>
</dbReference>
<protein>
    <submittedName>
        <fullName evidence="3">Uncharacterized protein</fullName>
    </submittedName>
</protein>
<feature type="domain" description="RCK N-terminal" evidence="1">
    <location>
        <begin position="2"/>
        <end position="118"/>
    </location>
</feature>
<dbReference type="PROSITE" id="PS51202">
    <property type="entry name" value="RCK_C"/>
    <property type="match status" value="1"/>
</dbReference>
<dbReference type="InterPro" id="IPR050721">
    <property type="entry name" value="Trk_Ktr_HKT_K-transport"/>
</dbReference>
<dbReference type="AlphaFoldDB" id="A0A498R175"/>
<dbReference type="Gene3D" id="3.30.70.1450">
    <property type="entry name" value="Regulator of K+ conductance, C-terminal domain"/>
    <property type="match status" value="1"/>
</dbReference>
<dbReference type="InterPro" id="IPR036721">
    <property type="entry name" value="RCK_C_sf"/>
</dbReference>
<dbReference type="PROSITE" id="PS51201">
    <property type="entry name" value="RCK_N"/>
    <property type="match status" value="1"/>
</dbReference>
<feature type="domain" description="RCK C-terminal" evidence="2">
    <location>
        <begin position="135"/>
        <end position="218"/>
    </location>
</feature>
<dbReference type="InterPro" id="IPR003148">
    <property type="entry name" value="RCK_N"/>
</dbReference>
<proteinExistence type="predicted"/>
<accession>A0A498R175</accession>
<evidence type="ECO:0000313" key="4">
    <source>
        <dbReference type="Proteomes" id="UP000277811"/>
    </source>
</evidence>
<dbReference type="Gene3D" id="3.40.50.720">
    <property type="entry name" value="NAD(P)-binding Rossmann-like Domain"/>
    <property type="match status" value="1"/>
</dbReference>
<evidence type="ECO:0000313" key="3">
    <source>
        <dbReference type="EMBL" id="VBB05081.1"/>
    </source>
</evidence>